<evidence type="ECO:0000313" key="1">
    <source>
        <dbReference type="EMBL" id="JAH48856.1"/>
    </source>
</evidence>
<reference evidence="1" key="2">
    <citation type="journal article" date="2015" name="Fish Shellfish Immunol.">
        <title>Early steps in the European eel (Anguilla anguilla)-Vibrio vulnificus interaction in the gills: Role of the RtxA13 toxin.</title>
        <authorList>
            <person name="Callol A."/>
            <person name="Pajuelo D."/>
            <person name="Ebbesson L."/>
            <person name="Teles M."/>
            <person name="MacKenzie S."/>
            <person name="Amaro C."/>
        </authorList>
    </citation>
    <scope>NUCLEOTIDE SEQUENCE</scope>
</reference>
<name>A0A0E9T5D6_ANGAN</name>
<protein>
    <submittedName>
        <fullName evidence="1">Uncharacterized protein</fullName>
    </submittedName>
</protein>
<dbReference type="AlphaFoldDB" id="A0A0E9T5D6"/>
<organism evidence="1">
    <name type="scientific">Anguilla anguilla</name>
    <name type="common">European freshwater eel</name>
    <name type="synonym">Muraena anguilla</name>
    <dbReference type="NCBI Taxonomy" id="7936"/>
    <lineage>
        <taxon>Eukaryota</taxon>
        <taxon>Metazoa</taxon>
        <taxon>Chordata</taxon>
        <taxon>Craniata</taxon>
        <taxon>Vertebrata</taxon>
        <taxon>Euteleostomi</taxon>
        <taxon>Actinopterygii</taxon>
        <taxon>Neopterygii</taxon>
        <taxon>Teleostei</taxon>
        <taxon>Anguilliformes</taxon>
        <taxon>Anguillidae</taxon>
        <taxon>Anguilla</taxon>
    </lineage>
</organism>
<proteinExistence type="predicted"/>
<reference evidence="1" key="1">
    <citation type="submission" date="2014-11" db="EMBL/GenBank/DDBJ databases">
        <authorList>
            <person name="Amaro Gonzalez C."/>
        </authorList>
    </citation>
    <scope>NUCLEOTIDE SEQUENCE</scope>
</reference>
<accession>A0A0E9T5D6</accession>
<dbReference type="EMBL" id="GBXM01059721">
    <property type="protein sequence ID" value="JAH48856.1"/>
    <property type="molecule type" value="Transcribed_RNA"/>
</dbReference>
<sequence>MDAVPYSSPLLPPSRYLALGRCTILWQGVGAAQILPDYSRNSIHPVLFQLVASVSGTQ</sequence>